<dbReference type="Gene3D" id="2.30.300.10">
    <property type="entry name" value="Baseplate protein-like domain - beta roll fold"/>
    <property type="match status" value="1"/>
</dbReference>
<dbReference type="InterPro" id="IPR053981">
    <property type="entry name" value="Gp44/GpP-like_2nd"/>
</dbReference>
<feature type="region of interest" description="Disordered" evidence="1">
    <location>
        <begin position="329"/>
        <end position="349"/>
    </location>
</feature>
<dbReference type="InterPro" id="IPR026276">
    <property type="entry name" value="Baseplate_GpP"/>
</dbReference>
<dbReference type="Pfam" id="PF22255">
    <property type="entry name" value="Gp44-like_2nd"/>
    <property type="match status" value="1"/>
</dbReference>
<dbReference type="Gene3D" id="3.30.1920.10">
    <property type="entry name" value="Baseplate protein-like domains - 2 layer sandwich fold"/>
    <property type="match status" value="1"/>
</dbReference>
<dbReference type="Pfam" id="PF21683">
    <property type="entry name" value="GpP-like_1st"/>
    <property type="match status" value="1"/>
</dbReference>
<dbReference type="Gene3D" id="3.55.50.10">
    <property type="entry name" value="Baseplate protein-like domains"/>
    <property type="match status" value="1"/>
</dbReference>
<dbReference type="PIRSF" id="PIRSF004440">
    <property type="entry name" value="GpP"/>
    <property type="match status" value="1"/>
</dbReference>
<evidence type="ECO:0000259" key="2">
    <source>
        <dbReference type="Pfam" id="PF21683"/>
    </source>
</evidence>
<dbReference type="Proteomes" id="UP001055156">
    <property type="component" value="Unassembled WGS sequence"/>
</dbReference>
<evidence type="ECO:0000313" key="6">
    <source>
        <dbReference type="Proteomes" id="UP001055156"/>
    </source>
</evidence>
<proteinExistence type="predicted"/>
<dbReference type="RefSeq" id="WP_238311733.1">
    <property type="nucleotide sequence ID" value="NZ_BPQV01000007.1"/>
</dbReference>
<dbReference type="InterPro" id="IPR049354">
    <property type="entry name" value="GpP-like_N"/>
</dbReference>
<reference evidence="5" key="2">
    <citation type="submission" date="2021-08" db="EMBL/GenBank/DDBJ databases">
        <authorList>
            <person name="Tani A."/>
            <person name="Ola A."/>
            <person name="Ogura Y."/>
            <person name="Katsura K."/>
            <person name="Hayashi T."/>
        </authorList>
    </citation>
    <scope>NUCLEOTIDE SEQUENCE</scope>
    <source>
        <strain evidence="5">NBRC 15689</strain>
    </source>
</reference>
<evidence type="ECO:0008006" key="7">
    <source>
        <dbReference type="Google" id="ProtNLM"/>
    </source>
</evidence>
<gene>
    <name evidence="5" type="ORF">LKMONMHP_2806</name>
</gene>
<protein>
    <recommendedName>
        <fullName evidence="7">Phage tail protein</fullName>
    </recommendedName>
</protein>
<dbReference type="SUPFAM" id="SSF69279">
    <property type="entry name" value="Phage tail proteins"/>
    <property type="match status" value="2"/>
</dbReference>
<dbReference type="EMBL" id="BPQV01000007">
    <property type="protein sequence ID" value="GJE27944.1"/>
    <property type="molecule type" value="Genomic_DNA"/>
</dbReference>
<evidence type="ECO:0000259" key="3">
    <source>
        <dbReference type="Pfam" id="PF21929"/>
    </source>
</evidence>
<comment type="caution">
    <text evidence="5">The sequence shown here is derived from an EMBL/GenBank/DDBJ whole genome shotgun (WGS) entry which is preliminary data.</text>
</comment>
<reference evidence="5" key="1">
    <citation type="journal article" date="2021" name="Front. Microbiol.">
        <title>Comprehensive Comparative Genomics and Phenotyping of Methylobacterium Species.</title>
        <authorList>
            <person name="Alessa O."/>
            <person name="Ogura Y."/>
            <person name="Fujitani Y."/>
            <person name="Takami H."/>
            <person name="Hayashi T."/>
            <person name="Sahin N."/>
            <person name="Tani A."/>
        </authorList>
    </citation>
    <scope>NUCLEOTIDE SEQUENCE</scope>
    <source>
        <strain evidence="5">NBRC 15689</strain>
    </source>
</reference>
<name>A0ABQ4TAB2_METOR</name>
<evidence type="ECO:0000313" key="5">
    <source>
        <dbReference type="EMBL" id="GJE27944.1"/>
    </source>
</evidence>
<evidence type="ECO:0000256" key="1">
    <source>
        <dbReference type="SAM" id="MobiDB-lite"/>
    </source>
</evidence>
<feature type="domain" description="Baseplate hub protein gp44/GpP-like second" evidence="4">
    <location>
        <begin position="94"/>
        <end position="174"/>
    </location>
</feature>
<dbReference type="Pfam" id="PF21929">
    <property type="entry name" value="GpP_4th"/>
    <property type="match status" value="1"/>
</dbReference>
<keyword evidence="6" id="KW-1185">Reference proteome</keyword>
<organism evidence="5 6">
    <name type="scientific">Methylobacterium organophilum</name>
    <dbReference type="NCBI Taxonomy" id="410"/>
    <lineage>
        <taxon>Bacteria</taxon>
        <taxon>Pseudomonadati</taxon>
        <taxon>Pseudomonadota</taxon>
        <taxon>Alphaproteobacteria</taxon>
        <taxon>Hyphomicrobiales</taxon>
        <taxon>Methylobacteriaceae</taxon>
        <taxon>Methylobacterium</taxon>
    </lineage>
</organism>
<dbReference type="InterPro" id="IPR023399">
    <property type="entry name" value="Baseplate-like_2-layer_sand"/>
</dbReference>
<evidence type="ECO:0000259" key="4">
    <source>
        <dbReference type="Pfam" id="PF22255"/>
    </source>
</evidence>
<accession>A0ABQ4TAB2</accession>
<dbReference type="InterPro" id="IPR053982">
    <property type="entry name" value="Gp44/GpP-like_C"/>
</dbReference>
<feature type="domain" description="Baseplate hub protein gp44-like N-terminal" evidence="2">
    <location>
        <begin position="6"/>
        <end position="91"/>
    </location>
</feature>
<sequence length="349" mass="37143">MPQEIVTISVGGTPYTAFESVSVTAEFDAAARSFEATIAAEFGPGATHGIFAAGSEVRIASNGDLLLTGYVDAYRPSLTSSSASIGISGRSKSQDAIDCSADHKTGRIEKKDPVAIAKELADGIDVEIETDQQLEKVEAYQHTPGETLFRCLERLARKQGCTVTGTAEGGMKVTKAGSKRHAGGLIEGVNLLVGDANHDWSNRHSSYTVRGQRAAGHGKGALELEAKVRDAAVGRHRPVIVIQEDDTDEKTVKKRAETRRDRAAGNALSATITMQGFRDQAGKLWEPGYLVWVESPFLSIMQDMLIKSVNFSKDGEGSKTRLELCDPRAFGGKAGKGNKSGSSWGLGGT</sequence>
<feature type="domain" description="Baseplate hub protein gp44/GpP-like C-terminal" evidence="3">
    <location>
        <begin position="251"/>
        <end position="330"/>
    </location>
</feature>